<sequence length="175" mass="18228">MRRLLGLYRPFAVALGLVLIALVLRPAAGRLCGSDGCGGAGGDDTDRAVLDGVATTDVIGDVSTALGRVFTYTPADVGATERAASEVLAGPAARQYRQLFDQVKRQAPAQRVTLTTRVVRAGVVSLTGDTARLLVFLDQTATRAGAPNGTPAAAQLAVTARRRDGHWTITDLRSG</sequence>
<keyword evidence="4" id="KW-1185">Reference proteome</keyword>
<dbReference type="Proteomes" id="UP001597063">
    <property type="component" value="Unassembled WGS sequence"/>
</dbReference>
<protein>
    <recommendedName>
        <fullName evidence="5">Mce-associated membrane protein</fullName>
    </recommendedName>
</protein>
<accession>A0ABW2XE06</accession>
<gene>
    <name evidence="3" type="ORF">ACFQZM_07090</name>
</gene>
<dbReference type="RefSeq" id="WP_131759292.1">
    <property type="nucleotide sequence ID" value="NZ_CAACUY010000073.1"/>
</dbReference>
<evidence type="ECO:0000256" key="2">
    <source>
        <dbReference type="ARBA" id="ARBA00023136"/>
    </source>
</evidence>
<evidence type="ECO:0000313" key="4">
    <source>
        <dbReference type="Proteomes" id="UP001597063"/>
    </source>
</evidence>
<dbReference type="PANTHER" id="PTHR37042:SF4">
    <property type="entry name" value="OUTER MEMBRANE PROTEIN RV1973"/>
    <property type="match status" value="1"/>
</dbReference>
<dbReference type="EMBL" id="JBHTGP010000003">
    <property type="protein sequence ID" value="MFD0684254.1"/>
    <property type="molecule type" value="Genomic_DNA"/>
</dbReference>
<name>A0ABW2XE06_9ACTN</name>
<dbReference type="PANTHER" id="PTHR37042">
    <property type="entry name" value="OUTER MEMBRANE PROTEIN RV1973"/>
    <property type="match status" value="1"/>
</dbReference>
<reference evidence="4" key="1">
    <citation type="journal article" date="2019" name="Int. J. Syst. Evol. Microbiol.">
        <title>The Global Catalogue of Microorganisms (GCM) 10K type strain sequencing project: providing services to taxonomists for standard genome sequencing and annotation.</title>
        <authorList>
            <consortium name="The Broad Institute Genomics Platform"/>
            <consortium name="The Broad Institute Genome Sequencing Center for Infectious Disease"/>
            <person name="Wu L."/>
            <person name="Ma J."/>
        </authorList>
    </citation>
    <scope>NUCLEOTIDE SEQUENCE [LARGE SCALE GENOMIC DNA]</scope>
    <source>
        <strain evidence="4">JCM 9371</strain>
    </source>
</reference>
<evidence type="ECO:0008006" key="5">
    <source>
        <dbReference type="Google" id="ProtNLM"/>
    </source>
</evidence>
<comment type="caution">
    <text evidence="3">The sequence shown here is derived from an EMBL/GenBank/DDBJ whole genome shotgun (WGS) entry which is preliminary data.</text>
</comment>
<evidence type="ECO:0000313" key="3">
    <source>
        <dbReference type="EMBL" id="MFD0684254.1"/>
    </source>
</evidence>
<organism evidence="3 4">
    <name type="scientific">Actinomadura fibrosa</name>
    <dbReference type="NCBI Taxonomy" id="111802"/>
    <lineage>
        <taxon>Bacteria</taxon>
        <taxon>Bacillati</taxon>
        <taxon>Actinomycetota</taxon>
        <taxon>Actinomycetes</taxon>
        <taxon>Streptosporangiales</taxon>
        <taxon>Thermomonosporaceae</taxon>
        <taxon>Actinomadura</taxon>
    </lineage>
</organism>
<evidence type="ECO:0000256" key="1">
    <source>
        <dbReference type="ARBA" id="ARBA00004370"/>
    </source>
</evidence>
<proteinExistence type="predicted"/>
<comment type="subcellular location">
    <subcellularLocation>
        <location evidence="1">Membrane</location>
    </subcellularLocation>
</comment>
<keyword evidence="2" id="KW-0472">Membrane</keyword>